<evidence type="ECO:0000256" key="1">
    <source>
        <dbReference type="SAM" id="Coils"/>
    </source>
</evidence>
<evidence type="ECO:0000256" key="2">
    <source>
        <dbReference type="SAM" id="MobiDB-lite"/>
    </source>
</evidence>
<evidence type="ECO:0000256" key="3">
    <source>
        <dbReference type="SAM" id="Phobius"/>
    </source>
</evidence>
<keyword evidence="1" id="KW-0175">Coiled coil</keyword>
<keyword evidence="3" id="KW-0472">Membrane</keyword>
<evidence type="ECO:0000313" key="4">
    <source>
        <dbReference type="EMBL" id="QKO02087.1"/>
    </source>
</evidence>
<keyword evidence="3" id="KW-0812">Transmembrane</keyword>
<keyword evidence="3" id="KW-1133">Transmembrane helix</keyword>
<proteinExistence type="predicted"/>
<sequence>MFCNLQNAMAYEAGLNCFTSVALAQSLKKSYSHLIAVLARFKAAIYFLCLFGFLASPFIVLIFSLLPPALVFYFIFYMPSLGVLNRKNLVIPPTYESLRSSTPLELSSGRQRLALTIMCLFSNRTPDPNQKPSPCYVEGIIPPQPIGISAAAGYSLFLQVNNNRLMHTLNGNIASLRPVQDFLSAAIPGLGGVRHVLTEYTTGVMSSNLKERWSPLRYPRQMTNSAIAWRQTGDREDIFIDNPNEYVRHFPEIMTNPQLPEYFVHHLKMILSFLRSDHRDHHHVIPTDFSRIWEPKKPNERPLQERFVGFAGVLAGALDHASLQAAERVGAINRFLDSRGNRQVAQWEAEQWGRWLRVSQFAGTSGDDFCYMQAAYRLWARWFTLQSGSLGGAGYNVVCPQPGTDIGLTFINARAVLGPNAPNPEGPMWTDDAQMGLQDGSKQFIDAEGLSEEELIELISVLAPVRNGNQLLQMESRNGVGPQQLYLFGPNRYLYDNGVDEIFIHFGNSAIPDAAAQQRIRERVHGVSSSATVGSVIRYLATKHNAIKDLENGLEAVMLRGFVYKSNMIRNRRANLRSRQYINADGNWGLYLPRDKTSSAYFDALRVPLEPSPMIQYMLQMQPREVVKNALFLCHSRAVSLNWASYAISMLGQQWAARPGQVANQFVRNHIDAWLRRFGIENINLWSTAHANAMAHQYGFAPSPTARATEELWVRNWWVDTQAPYLANPYLELWLMELIPSHQLLPFYDKENTVAPGQEPGSPMPALDFASFEDWVPVSRDLSPFSGCTWMSDGGMTRNAQFYAAQGRNNQFRYEGGNPHFQLSRWAARFRHQAPQNTANVDIAWMGDLNEPFADFILPGSMPCLRMEANRVYAWGVTMTDHGDRQASRRWHGLSIGQGNNSLMINYVHPLKERREIEALQDYSIFIWEKDNKYTGMTAVRYDLPDVAAGARFDPKGVPAMPNYDIPAATGDEYMSVQPARITKNRKDVDAPPRTKVTKYLEMGELERTGELKYNPIYPTNSDQVPKLPDAHVVMDDKNIVFDPAPLAESRTPAERLAYLNEKLRETDDFQLELEAERSKLQQLRDEARQHQADIIARVAQNTRKHNEARRRFTNPNQATYLNPGMKKAAPAASTIDKHIVTVPNDANSGQMQAGVGALDQAFTGQFTMADELRDTYSKAKQQYGSEDNIPATDFTATQHRPVAVAGSLPRTVYANLNPRKRKVPEPASPKNQTQRVAIPGQTQEDGSVSLDYNTHPAGRDHATGAEAARYEQAERALAPPAGSDYPGGAEGQALRSAEN</sequence>
<feature type="compositionally biased region" description="Basic and acidic residues" evidence="2">
    <location>
        <begin position="1258"/>
        <end position="1275"/>
    </location>
</feature>
<reference evidence="4" key="1">
    <citation type="journal article" date="2020" name="Virus Evol.">
        <title>Divergent RNA viruses in Macrophomina phaseolina exhibit potential as virocontrol agents.</title>
        <authorList>
            <person name="Wang J."/>
            <person name="Ni Y."/>
            <person name="Liu X."/>
            <person name="Zhao H."/>
            <person name="Xiao Y."/>
            <person name="Xiao X."/>
            <person name="Li S."/>
            <person name="Liu H."/>
        </authorList>
    </citation>
    <scope>NUCLEOTIDE SEQUENCE</scope>
</reference>
<feature type="transmembrane region" description="Helical" evidence="3">
    <location>
        <begin position="43"/>
        <end position="76"/>
    </location>
</feature>
<feature type="region of interest" description="Disordered" evidence="2">
    <location>
        <begin position="1217"/>
        <end position="1300"/>
    </location>
</feature>
<protein>
    <submittedName>
        <fullName evidence="4">Uncharacterized protein</fullName>
    </submittedName>
</protein>
<feature type="compositionally biased region" description="Polar residues" evidence="2">
    <location>
        <begin position="1230"/>
        <end position="1253"/>
    </location>
</feature>
<feature type="coiled-coil region" evidence="1">
    <location>
        <begin position="1067"/>
        <end position="1094"/>
    </location>
</feature>
<accession>A0A7S5WLX7</accession>
<dbReference type="EMBL" id="MT035916">
    <property type="protein sequence ID" value="QKO02087.1"/>
    <property type="molecule type" value="Genomic_RNA"/>
</dbReference>
<organism evidence="4">
    <name type="scientific">Macrophomina phaseolina fusagravirus 4</name>
    <dbReference type="NCBI Taxonomy" id="2741670"/>
    <lineage>
        <taxon>Viruses</taxon>
        <taxon>Riboviria</taxon>
    </lineage>
</organism>
<name>A0A7S5WLX7_9VIRU</name>